<protein>
    <submittedName>
        <fullName evidence="1">Uncharacterized protein</fullName>
    </submittedName>
</protein>
<dbReference type="EMBL" id="GDHC01001720">
    <property type="protein sequence ID" value="JAQ16909.1"/>
    <property type="molecule type" value="Transcribed_RNA"/>
</dbReference>
<organism evidence="1">
    <name type="scientific">Lygus hesperus</name>
    <name type="common">Western plant bug</name>
    <dbReference type="NCBI Taxonomy" id="30085"/>
    <lineage>
        <taxon>Eukaryota</taxon>
        <taxon>Metazoa</taxon>
        <taxon>Ecdysozoa</taxon>
        <taxon>Arthropoda</taxon>
        <taxon>Hexapoda</taxon>
        <taxon>Insecta</taxon>
        <taxon>Pterygota</taxon>
        <taxon>Neoptera</taxon>
        <taxon>Paraneoptera</taxon>
        <taxon>Hemiptera</taxon>
        <taxon>Heteroptera</taxon>
        <taxon>Panheteroptera</taxon>
        <taxon>Cimicomorpha</taxon>
        <taxon>Miridae</taxon>
        <taxon>Mirini</taxon>
        <taxon>Lygus</taxon>
    </lineage>
</organism>
<gene>
    <name evidence="1" type="ORF">g.1802</name>
</gene>
<evidence type="ECO:0000313" key="1">
    <source>
        <dbReference type="EMBL" id="JAQ16909.1"/>
    </source>
</evidence>
<proteinExistence type="predicted"/>
<name>A0A146MBU4_LYGHE</name>
<accession>A0A146MBU4</accession>
<sequence>MTTTGIFAIIRVTVFCQSTREHYTISPTVAISISIVYRSGANVWLIIHSGLLSVDECVILYHRIVVWGARVCTTKWEKQQQKLLPYIDVVHSKVATQTVEVWHVTQQIFLTLLYPPDKNTLTVAQSHL</sequence>
<dbReference type="AlphaFoldDB" id="A0A146MBU4"/>
<reference evidence="1" key="1">
    <citation type="journal article" date="2016" name="Gigascience">
        <title>De novo construction of an expanded transcriptome assembly for the western tarnished plant bug, Lygus hesperus.</title>
        <authorList>
            <person name="Tassone E.E."/>
            <person name="Geib S.M."/>
            <person name="Hall B."/>
            <person name="Fabrick J.A."/>
            <person name="Brent C.S."/>
            <person name="Hull J.J."/>
        </authorList>
    </citation>
    <scope>NUCLEOTIDE SEQUENCE</scope>
</reference>